<reference evidence="2" key="1">
    <citation type="submission" date="2020-10" db="EMBL/GenBank/DDBJ databases">
        <title>Unveiling of a novel bifunctional photoreceptor, Dualchrome1, isolated from a cosmopolitan green alga.</title>
        <authorList>
            <person name="Suzuki S."/>
            <person name="Kawachi M."/>
        </authorList>
    </citation>
    <scope>NUCLEOTIDE SEQUENCE</scope>
    <source>
        <strain evidence="2">NIES 2893</strain>
    </source>
</reference>
<accession>A0A830HRV5</accession>
<dbReference type="AlphaFoldDB" id="A0A830HRV5"/>
<dbReference type="InterPro" id="IPR011990">
    <property type="entry name" value="TPR-like_helical_dom_sf"/>
</dbReference>
<dbReference type="PANTHER" id="PTHR35482:SF1">
    <property type="entry name" value="CYTOCHROME C OXIDASE SUBUNIT"/>
    <property type="match status" value="1"/>
</dbReference>
<evidence type="ECO:0000313" key="2">
    <source>
        <dbReference type="EMBL" id="GHP09413.1"/>
    </source>
</evidence>
<feature type="compositionally biased region" description="Low complexity" evidence="1">
    <location>
        <begin position="75"/>
        <end position="113"/>
    </location>
</feature>
<evidence type="ECO:0000256" key="1">
    <source>
        <dbReference type="SAM" id="MobiDB-lite"/>
    </source>
</evidence>
<dbReference type="Gene3D" id="1.25.40.10">
    <property type="entry name" value="Tetratricopeptide repeat domain"/>
    <property type="match status" value="1"/>
</dbReference>
<feature type="compositionally biased region" description="Basic and acidic residues" evidence="1">
    <location>
        <begin position="171"/>
        <end position="182"/>
    </location>
</feature>
<feature type="compositionally biased region" description="Low complexity" evidence="1">
    <location>
        <begin position="149"/>
        <end position="165"/>
    </location>
</feature>
<feature type="compositionally biased region" description="Acidic residues" evidence="1">
    <location>
        <begin position="139"/>
        <end position="148"/>
    </location>
</feature>
<dbReference type="Proteomes" id="UP000660262">
    <property type="component" value="Unassembled WGS sequence"/>
</dbReference>
<comment type="caution">
    <text evidence="2">The sequence shown here is derived from an EMBL/GenBank/DDBJ whole genome shotgun (WGS) entry which is preliminary data.</text>
</comment>
<name>A0A830HRV5_9CHLO</name>
<gene>
    <name evidence="2" type="ORF">PPROV_000814800</name>
</gene>
<feature type="region of interest" description="Disordered" evidence="1">
    <location>
        <begin position="27"/>
        <end position="182"/>
    </location>
</feature>
<organism evidence="2 3">
    <name type="scientific">Pycnococcus provasolii</name>
    <dbReference type="NCBI Taxonomy" id="41880"/>
    <lineage>
        <taxon>Eukaryota</taxon>
        <taxon>Viridiplantae</taxon>
        <taxon>Chlorophyta</taxon>
        <taxon>Pseudoscourfieldiophyceae</taxon>
        <taxon>Pseudoscourfieldiales</taxon>
        <taxon>Pycnococcaceae</taxon>
        <taxon>Pycnococcus</taxon>
    </lineage>
</organism>
<evidence type="ECO:0000313" key="3">
    <source>
        <dbReference type="Proteomes" id="UP000660262"/>
    </source>
</evidence>
<dbReference type="OrthoDB" id="206869at2759"/>
<dbReference type="PANTHER" id="PTHR35482">
    <property type="entry name" value="CYTOCHROME C OXIDASE SUBUNIT"/>
    <property type="match status" value="1"/>
</dbReference>
<proteinExistence type="predicted"/>
<protein>
    <submittedName>
        <fullName evidence="2">Uncharacterized protein</fullName>
    </submittedName>
</protein>
<feature type="compositionally biased region" description="Gly residues" evidence="1">
    <location>
        <begin position="52"/>
        <end position="74"/>
    </location>
</feature>
<sequence length="428" mass="45956">MAPVKTRIQPQPRLVVVAGGRTPRRIVITGPPARLRLGSCRAAASESSSSSTGGGGGGGGDSDTGDGTSDGGGSTRASAALRAAAAYRAKKQQQQASSSTTTTKVTATATTEPPETKQEATTRRRSTGLPVSLGGAPPPEDDGDDNDDGSSSPFSSSSSSSSAASEIANRVAKDTRETKELGYKVESVTIESIDKDYKPKVSTWGVFERPADISKTFGGGRTIRPGQALESDEDKAAREKKFKEQLAKFRENAGLVVDDEQIAAYDEAFSEGDLYMDRGELEKAENKYFEASECMPYRSKKAGEALLRMALAMDSQGESRQAEAQSLYNRLRTHPNASVSKGARRMTEGFDAMTFLKADKIVYDAKHETYWKDYVLPSVVKDDAWFDPDKQGLLEEDEEDEVSKYLALAVLLAPLTFIAVLAAQRVSS</sequence>
<dbReference type="EMBL" id="BNJQ01000024">
    <property type="protein sequence ID" value="GHP09413.1"/>
    <property type="molecule type" value="Genomic_DNA"/>
</dbReference>
<keyword evidence="3" id="KW-1185">Reference proteome</keyword>